<dbReference type="PANTHER" id="PTHR43486:SF1">
    <property type="entry name" value="LIPID II FLIPPASE MURJ-RELATED"/>
    <property type="match status" value="1"/>
</dbReference>
<keyword evidence="7 8" id="KW-0472">Membrane</keyword>
<feature type="transmembrane region" description="Helical" evidence="8">
    <location>
        <begin position="254"/>
        <end position="275"/>
    </location>
</feature>
<gene>
    <name evidence="9" type="ORF">L1049_002885</name>
</gene>
<evidence type="ECO:0000313" key="10">
    <source>
        <dbReference type="Proteomes" id="UP001415857"/>
    </source>
</evidence>
<dbReference type="EMBL" id="JBBPBK010000013">
    <property type="protein sequence ID" value="KAK9272512.1"/>
    <property type="molecule type" value="Genomic_DNA"/>
</dbReference>
<organism evidence="9 10">
    <name type="scientific">Liquidambar formosana</name>
    <name type="common">Formosan gum</name>
    <dbReference type="NCBI Taxonomy" id="63359"/>
    <lineage>
        <taxon>Eukaryota</taxon>
        <taxon>Viridiplantae</taxon>
        <taxon>Streptophyta</taxon>
        <taxon>Embryophyta</taxon>
        <taxon>Tracheophyta</taxon>
        <taxon>Spermatophyta</taxon>
        <taxon>Magnoliopsida</taxon>
        <taxon>eudicotyledons</taxon>
        <taxon>Gunneridae</taxon>
        <taxon>Pentapetalae</taxon>
        <taxon>Saxifragales</taxon>
        <taxon>Altingiaceae</taxon>
        <taxon>Liquidambar</taxon>
    </lineage>
</organism>
<comment type="caution">
    <text evidence="9">The sequence shown here is derived from an EMBL/GenBank/DDBJ whole genome shotgun (WGS) entry which is preliminary data.</text>
</comment>
<feature type="transmembrane region" description="Helical" evidence="8">
    <location>
        <begin position="520"/>
        <end position="540"/>
    </location>
</feature>
<feature type="transmembrane region" description="Helical" evidence="8">
    <location>
        <begin position="598"/>
        <end position="621"/>
    </location>
</feature>
<evidence type="ECO:0008006" key="11">
    <source>
        <dbReference type="Google" id="ProtNLM"/>
    </source>
</evidence>
<evidence type="ECO:0000313" key="9">
    <source>
        <dbReference type="EMBL" id="KAK9272512.1"/>
    </source>
</evidence>
<evidence type="ECO:0000256" key="6">
    <source>
        <dbReference type="ARBA" id="ARBA00022989"/>
    </source>
</evidence>
<evidence type="ECO:0000256" key="7">
    <source>
        <dbReference type="ARBA" id="ARBA00023136"/>
    </source>
</evidence>
<evidence type="ECO:0000256" key="2">
    <source>
        <dbReference type="ARBA" id="ARBA00022475"/>
    </source>
</evidence>
<dbReference type="HAMAP" id="MF_02078">
    <property type="entry name" value="MurJ_MviN"/>
    <property type="match status" value="1"/>
</dbReference>
<feature type="transmembrane region" description="Helical" evidence="8">
    <location>
        <begin position="492"/>
        <end position="515"/>
    </location>
</feature>
<dbReference type="NCBIfam" id="TIGR01695">
    <property type="entry name" value="murJ_mviN"/>
    <property type="match status" value="1"/>
</dbReference>
<dbReference type="AlphaFoldDB" id="A0AAP0NID5"/>
<dbReference type="GO" id="GO:0008360">
    <property type="term" value="P:regulation of cell shape"/>
    <property type="evidence" value="ECO:0007669"/>
    <property type="project" value="UniProtKB-KW"/>
</dbReference>
<feature type="transmembrane region" description="Helical" evidence="8">
    <location>
        <begin position="145"/>
        <end position="165"/>
    </location>
</feature>
<sequence>MGSLNLHPLSASLSSTTLPTHRYSLCPHSQKITSIPASSPTQSRSRIPHQFKPIQTTYCFHEPASSRSSSNIEIGFCMKNDADSVLYSKNSIPPENGLIRNAAWIGVATIISKIMGLLREIFLAAVFGIGPVATAFKYASVLPGFAASLLGGVNGPIHITMATTLSKLSKERRRKLFQHTTAIMFLVGGAVGILVFIFAEFIIHSYAPGLWILVEGQITRAIAIAQLKLMIPCIVFAGPVGLGFGYMSAEGNNILPSISPALSSMPIIAFCVMYVSMRRSNAFLPGAGLSGGVLISCGASLGAFMQWIIQVIMLDRTQNNSIPVSWINILKDKDVHEFFLLMLPATITSGLAQIASFTDLYFSSLIPGGAASLSYAYLLVMAPLGLLSSVLVLPLLPTFSRLAKTLSWSSLMDNFKRAVIISMVVVLPILSTMCALANPIICLLFQRGAFNASASTLVSSLFICYSLGSPFYVIRELLVAVFYALGDGQQPFFVSVAAIALNAILDWLFVSSFYLGAKGLALSTSLVTALSVVMLFHLLLRKLEGVVDYTAMVFPLLILFSCCIVSGFTTSITYEILRNLVSSVFNTRICRITRIQELFSISSAGLIGMIGFFLPLMLLHFSGFKPVRDLSKTLMDG</sequence>
<dbReference type="PRINTS" id="PR01806">
    <property type="entry name" value="VIRFACTRMVIN"/>
</dbReference>
<comment type="subcellular location">
    <subcellularLocation>
        <location evidence="1">Cell membrane</location>
        <topology evidence="1">Multi-pass membrane protein</topology>
    </subcellularLocation>
</comment>
<dbReference type="InterPro" id="IPR004268">
    <property type="entry name" value="MurJ"/>
</dbReference>
<dbReference type="PANTHER" id="PTHR43486">
    <property type="entry name" value="LIPID II FLIPPASE MURJ-RELATED"/>
    <property type="match status" value="1"/>
</dbReference>
<dbReference type="Proteomes" id="UP001415857">
    <property type="component" value="Unassembled WGS sequence"/>
</dbReference>
<feature type="transmembrane region" description="Helical" evidence="8">
    <location>
        <begin position="552"/>
        <end position="577"/>
    </location>
</feature>
<name>A0AAP0NID5_LIQFO</name>
<keyword evidence="5" id="KW-0573">Peptidoglycan synthesis</keyword>
<feature type="transmembrane region" description="Helical" evidence="8">
    <location>
        <begin position="374"/>
        <end position="399"/>
    </location>
</feature>
<feature type="transmembrane region" description="Helical" evidence="8">
    <location>
        <begin position="177"/>
        <end position="199"/>
    </location>
</feature>
<proteinExistence type="inferred from homology"/>
<dbReference type="Pfam" id="PF03023">
    <property type="entry name" value="MurJ"/>
    <property type="match status" value="1"/>
</dbReference>
<feature type="transmembrane region" description="Helical" evidence="8">
    <location>
        <begin position="338"/>
        <end position="362"/>
    </location>
</feature>
<accession>A0AAP0NID5</accession>
<evidence type="ECO:0000256" key="3">
    <source>
        <dbReference type="ARBA" id="ARBA00022692"/>
    </source>
</evidence>
<keyword evidence="4" id="KW-0133">Cell shape</keyword>
<keyword evidence="3 8" id="KW-0812">Transmembrane</keyword>
<keyword evidence="6 8" id="KW-1133">Transmembrane helix</keyword>
<feature type="transmembrane region" description="Helical" evidence="8">
    <location>
        <begin position="229"/>
        <end position="248"/>
    </location>
</feature>
<feature type="transmembrane region" description="Helical" evidence="8">
    <location>
        <begin position="121"/>
        <end position="139"/>
    </location>
</feature>
<evidence type="ECO:0000256" key="5">
    <source>
        <dbReference type="ARBA" id="ARBA00022984"/>
    </source>
</evidence>
<dbReference type="GO" id="GO:0005886">
    <property type="term" value="C:plasma membrane"/>
    <property type="evidence" value="ECO:0007669"/>
    <property type="project" value="UniProtKB-SubCell"/>
</dbReference>
<feature type="transmembrane region" description="Helical" evidence="8">
    <location>
        <begin position="287"/>
        <end position="309"/>
    </location>
</feature>
<protein>
    <recommendedName>
        <fullName evidence="11">Lipid II flippase MurJ</fullName>
    </recommendedName>
</protein>
<reference evidence="9 10" key="1">
    <citation type="journal article" date="2024" name="Plant J.">
        <title>Genome sequences and population genomics reveal climatic adaptation and genomic divergence between two closely related sweetgum species.</title>
        <authorList>
            <person name="Xu W.Q."/>
            <person name="Ren C.Q."/>
            <person name="Zhang X.Y."/>
            <person name="Comes H.P."/>
            <person name="Liu X.H."/>
            <person name="Li Y.G."/>
            <person name="Kettle C.J."/>
            <person name="Jalonen R."/>
            <person name="Gaisberger H."/>
            <person name="Ma Y.Z."/>
            <person name="Qiu Y.X."/>
        </authorList>
    </citation>
    <scope>NUCLEOTIDE SEQUENCE [LARGE SCALE GENOMIC DNA]</scope>
    <source>
        <strain evidence="9">Hangzhou</strain>
    </source>
</reference>
<keyword evidence="2" id="KW-1003">Cell membrane</keyword>
<keyword evidence="10" id="KW-1185">Reference proteome</keyword>
<evidence type="ECO:0000256" key="1">
    <source>
        <dbReference type="ARBA" id="ARBA00004651"/>
    </source>
</evidence>
<feature type="transmembrane region" description="Helical" evidence="8">
    <location>
        <begin position="419"/>
        <end position="445"/>
    </location>
</feature>
<evidence type="ECO:0000256" key="4">
    <source>
        <dbReference type="ARBA" id="ARBA00022960"/>
    </source>
</evidence>
<evidence type="ECO:0000256" key="8">
    <source>
        <dbReference type="SAM" id="Phobius"/>
    </source>
</evidence>